<reference evidence="1 2" key="1">
    <citation type="submission" date="2018-02" db="EMBL/GenBank/DDBJ databases">
        <title>Genomic Encyclopedia of Archaeal and Bacterial Type Strains, Phase II (KMG-II): from individual species to whole genera.</title>
        <authorList>
            <person name="Goeker M."/>
        </authorList>
    </citation>
    <scope>NUCLEOTIDE SEQUENCE [LARGE SCALE GENOMIC DNA]</scope>
    <source>
        <strain evidence="1 2">DSM 16809</strain>
    </source>
</reference>
<protein>
    <submittedName>
        <fullName evidence="1">Uncharacterized protein</fullName>
    </submittedName>
</protein>
<dbReference type="AlphaFoldDB" id="A0A2S6IE89"/>
<evidence type="ECO:0000313" key="2">
    <source>
        <dbReference type="Proteomes" id="UP000239002"/>
    </source>
</evidence>
<dbReference type="Proteomes" id="UP000239002">
    <property type="component" value="Unassembled WGS sequence"/>
</dbReference>
<dbReference type="EMBL" id="PTJE01000010">
    <property type="protein sequence ID" value="PPK92532.1"/>
    <property type="molecule type" value="Genomic_DNA"/>
</dbReference>
<organism evidence="1 2">
    <name type="scientific">Nonlabens xylanidelens</name>
    <dbReference type="NCBI Taxonomy" id="191564"/>
    <lineage>
        <taxon>Bacteria</taxon>
        <taxon>Pseudomonadati</taxon>
        <taxon>Bacteroidota</taxon>
        <taxon>Flavobacteriia</taxon>
        <taxon>Flavobacteriales</taxon>
        <taxon>Flavobacteriaceae</taxon>
        <taxon>Nonlabens</taxon>
    </lineage>
</organism>
<proteinExistence type="predicted"/>
<evidence type="ECO:0000313" key="1">
    <source>
        <dbReference type="EMBL" id="PPK92532.1"/>
    </source>
</evidence>
<gene>
    <name evidence="1" type="ORF">LY01_02933</name>
</gene>
<name>A0A2S6IE89_9FLAO</name>
<accession>A0A2S6IE89</accession>
<keyword evidence="2" id="KW-1185">Reference proteome</keyword>
<sequence>MNRYLISNKVIFILKDYGIFSFVKVILSYPNFIEHIDQNFEHIYYLAILGLKFCNIEYEAYFKST</sequence>
<comment type="caution">
    <text evidence="1">The sequence shown here is derived from an EMBL/GenBank/DDBJ whole genome shotgun (WGS) entry which is preliminary data.</text>
</comment>